<proteinExistence type="predicted"/>
<accession>I3WHT2</accession>
<evidence type="ECO:0000313" key="1">
    <source>
        <dbReference type="EMBL" id="AFL04445.1"/>
    </source>
</evidence>
<name>I3WHT2_BIFBI</name>
<dbReference type="EMBL" id="CP001361">
    <property type="protein sequence ID" value="AFL04445.1"/>
    <property type="molecule type" value="Genomic_DNA"/>
</dbReference>
<dbReference type="Proteomes" id="UP000006173">
    <property type="component" value="Chromosome"/>
</dbReference>
<dbReference type="KEGG" id="bbf:BBB_0852"/>
<reference evidence="1 2" key="1">
    <citation type="journal article" date="2012" name="J. Bacteriol.">
        <title>Complete Genome Sequence of the Probiotic Bacterium Bifidobacterium bifidum Strain BGN4.</title>
        <authorList>
            <person name="Yu D.S."/>
            <person name="Jeong H."/>
            <person name="Lee D.H."/>
            <person name="Kwon S.K."/>
            <person name="Song J.Y."/>
            <person name="Kim B.K."/>
            <person name="Park M.S."/>
            <person name="Ji G.E."/>
            <person name="Oh T.K."/>
            <person name="Kim J.F."/>
        </authorList>
    </citation>
    <scope>NUCLEOTIDE SEQUENCE [LARGE SCALE GENOMIC DNA]</scope>
    <source>
        <strain evidence="1 2">BGN4</strain>
    </source>
</reference>
<dbReference type="AlphaFoldDB" id="I3WHT2"/>
<protein>
    <submittedName>
        <fullName evidence="1">Uncharacterized protein</fullName>
    </submittedName>
</protein>
<sequence>MYFSDPLTIVLSNPGVSRLSEAQIARISPVGIGHADEAEAGVPYYDDTFDEDDECTTADISDPDGSIALGLGGMYYEEGMHYTAASERQKRVDCFRAAEILYRHAAGRGNAIGWLCAWGTCTRTTAARVGTSARITTISAKFHPNRIRTF</sequence>
<dbReference type="RefSeq" id="WP_014760175.1">
    <property type="nucleotide sequence ID" value="NC_017999.1"/>
</dbReference>
<organism evidence="1 2">
    <name type="scientific">Bifidobacterium bifidum BGN4</name>
    <dbReference type="NCBI Taxonomy" id="484020"/>
    <lineage>
        <taxon>Bacteria</taxon>
        <taxon>Bacillati</taxon>
        <taxon>Actinomycetota</taxon>
        <taxon>Actinomycetes</taxon>
        <taxon>Bifidobacteriales</taxon>
        <taxon>Bifidobacteriaceae</taxon>
        <taxon>Bifidobacterium</taxon>
    </lineage>
</organism>
<dbReference type="PATRIC" id="fig|484020.3.peg.841"/>
<gene>
    <name evidence="1" type="ORF">BBB_0852</name>
</gene>
<dbReference type="HOGENOM" id="CLU_1736990_0_0_11"/>
<evidence type="ECO:0000313" key="2">
    <source>
        <dbReference type="Proteomes" id="UP000006173"/>
    </source>
</evidence>